<dbReference type="InterPro" id="IPR012337">
    <property type="entry name" value="RNaseH-like_sf"/>
</dbReference>
<evidence type="ECO:0000259" key="1">
    <source>
        <dbReference type="Pfam" id="PF01609"/>
    </source>
</evidence>
<organism evidence="2 3">
    <name type="scientific">Deinococcus rhizophilus</name>
    <dbReference type="NCBI Taxonomy" id="3049544"/>
    <lineage>
        <taxon>Bacteria</taxon>
        <taxon>Thermotogati</taxon>
        <taxon>Deinococcota</taxon>
        <taxon>Deinococci</taxon>
        <taxon>Deinococcales</taxon>
        <taxon>Deinococcaceae</taxon>
        <taxon>Deinococcus</taxon>
    </lineage>
</organism>
<evidence type="ECO:0000313" key="3">
    <source>
        <dbReference type="Proteomes" id="UP001302059"/>
    </source>
</evidence>
<accession>A0ABT7JKM5</accession>
<dbReference type="Proteomes" id="UP001302059">
    <property type="component" value="Unassembled WGS sequence"/>
</dbReference>
<dbReference type="RefSeq" id="WP_285525212.1">
    <property type="nucleotide sequence ID" value="NZ_JASNGB010000235.1"/>
</dbReference>
<dbReference type="EMBL" id="JASNGB010000235">
    <property type="protein sequence ID" value="MDL2345592.1"/>
    <property type="molecule type" value="Genomic_DNA"/>
</dbReference>
<comment type="caution">
    <text evidence="2">The sequence shown here is derived from an EMBL/GenBank/DDBJ whole genome shotgun (WGS) entry which is preliminary data.</text>
</comment>
<evidence type="ECO:0000313" key="2">
    <source>
        <dbReference type="EMBL" id="MDL2345592.1"/>
    </source>
</evidence>
<sequence>MRRHALEQFQLKSPAAISRFLNHYEWDLRAIIRAMRRHALEQFQLYRSRFTGRFPNIELIVDMTSLPKEGKFPLLGGWTHRFNGVTGVHLVVLYICCGEVRLPWSFLIWRGKHQTSPAELALKMLARLPVEFRKGRTALHVLADAGFSGRKFIAGVLDLGLTVSVSIQANKVMDTGLAIRQVRRQGQAIFLKDLPQIPLWLYWVWLPTKTGRGKEKRYVVSTVQWTPSTIRKKGRRRWRIEALFKTLKSRFGLHRFGQQTRRGVLRYFCLCLLSFLLCHFQDLEDVESGHRTSPWPDWGELAGRVRVQFCGLVRLAELEAEILSIRTVLEGVLRL</sequence>
<protein>
    <submittedName>
        <fullName evidence="2">Transposase</fullName>
    </submittedName>
</protein>
<dbReference type="InterPro" id="IPR002559">
    <property type="entry name" value="Transposase_11"/>
</dbReference>
<feature type="domain" description="Transposase IS4-like" evidence="1">
    <location>
        <begin position="59"/>
        <end position="276"/>
    </location>
</feature>
<keyword evidence="3" id="KW-1185">Reference proteome</keyword>
<reference evidence="2 3" key="1">
    <citation type="submission" date="2023-05" db="EMBL/GenBank/DDBJ databases">
        <authorList>
            <person name="Gao F."/>
        </authorList>
    </citation>
    <scope>NUCLEOTIDE SEQUENCE [LARGE SCALE GENOMIC DNA]</scope>
    <source>
        <strain evidence="2 3">MIMF12</strain>
    </source>
</reference>
<dbReference type="SUPFAM" id="SSF53098">
    <property type="entry name" value="Ribonuclease H-like"/>
    <property type="match status" value="1"/>
</dbReference>
<dbReference type="Pfam" id="PF01609">
    <property type="entry name" value="DDE_Tnp_1"/>
    <property type="match status" value="1"/>
</dbReference>
<proteinExistence type="predicted"/>
<gene>
    <name evidence="2" type="ORF">QOL99_15755</name>
</gene>
<name>A0ABT7JKM5_9DEIO</name>